<gene>
    <name evidence="1" type="primary">ECM39</name>
    <name evidence="1" type="ORF">N8T08_007507</name>
</gene>
<keyword evidence="2" id="KW-1185">Reference proteome</keyword>
<keyword evidence="1" id="KW-0808">Transferase</keyword>
<organism evidence="1 2">
    <name type="scientific">Aspergillus melleus</name>
    <dbReference type="NCBI Taxonomy" id="138277"/>
    <lineage>
        <taxon>Eukaryota</taxon>
        <taxon>Fungi</taxon>
        <taxon>Dikarya</taxon>
        <taxon>Ascomycota</taxon>
        <taxon>Pezizomycotina</taxon>
        <taxon>Eurotiomycetes</taxon>
        <taxon>Eurotiomycetidae</taxon>
        <taxon>Eurotiales</taxon>
        <taxon>Aspergillaceae</taxon>
        <taxon>Aspergillus</taxon>
        <taxon>Aspergillus subgen. Circumdati</taxon>
    </lineage>
</organism>
<sequence>MGRIDAVYALLCFLLPALVGLHLYVAPYTKVEESFHIQAIHDLLAFQLPTRNVAATLRAEYDHFTFPGAVPRTFVGAVTLAGLSRPFIWLNAKIDRQFLARALLGLLNSSSLLVFASSMRRAFGKPAAVWYLLFQTSQFHVLFYASRTLSNMFAFGLSTLALSYLLPVPVSPRAYQKRCRTALFLLTLAGIIFRSELALLLGTITIFLYLTGRVEIRRDIIPAGALGLLLGLLFTVGVDSFFWQEFPLWPEFAAFKFNVLAGQASAWGTHPWHFYFTNALPRLLLNPSTWLAIPLAFTIPSTARPARLLTVPSLAFVAIYSFQPHKEWRFIVYIIPALTATASLSASYAWTHRAKALIPRLVSLALLLTTSFSFLLSTFVLLPASAANYPGALALHALHRHADNTQPVIFVHLGNLACQTGITRFQQLPGRVSLSHSAWAYDKSDSADPAVLTENPYSFWSRFDYVLVEPGEEEDRLRAVSSSISPGESSENDIPLIWTEITTIPGFAGLRILRPGDVPSDIELGVLRSWCGEACGQAWLFLRDVVRKPARGWFVEVRVEPRVRVLGRVY</sequence>
<evidence type="ECO:0000313" key="1">
    <source>
        <dbReference type="EMBL" id="KAK1142533.1"/>
    </source>
</evidence>
<keyword evidence="1" id="KW-0328">Glycosyltransferase</keyword>
<reference evidence="1 2" key="1">
    <citation type="journal article" date="2023" name="ACS Omega">
        <title>Identification of the Neoaspergillic Acid Biosynthesis Gene Cluster by Establishing an In Vitro CRISPR-Ribonucleoprotein Genetic System in Aspergillus melleus.</title>
        <authorList>
            <person name="Yuan B."/>
            <person name="Grau M.F."/>
            <person name="Murata R.M."/>
            <person name="Torok T."/>
            <person name="Venkateswaran K."/>
            <person name="Stajich J.E."/>
            <person name="Wang C.C.C."/>
        </authorList>
    </citation>
    <scope>NUCLEOTIDE SEQUENCE [LARGE SCALE GENOMIC DNA]</scope>
    <source>
        <strain evidence="1 2">IMV 1140</strain>
    </source>
</reference>
<protein>
    <submittedName>
        <fullName evidence="1">Alpha-1,6- mannosyltransferase</fullName>
        <ecNumber evidence="1">2.4.1.260</ecNumber>
    </submittedName>
</protein>
<dbReference type="EMBL" id="JAOPJF010000049">
    <property type="protein sequence ID" value="KAK1142533.1"/>
    <property type="molecule type" value="Genomic_DNA"/>
</dbReference>
<comment type="caution">
    <text evidence="1">The sequence shown here is derived from an EMBL/GenBank/DDBJ whole genome shotgun (WGS) entry which is preliminary data.</text>
</comment>
<dbReference type="EC" id="2.4.1.260" evidence="1"/>
<name>A0ACC3AXS9_9EURO</name>
<proteinExistence type="predicted"/>
<accession>A0ACC3AXS9</accession>
<evidence type="ECO:0000313" key="2">
    <source>
        <dbReference type="Proteomes" id="UP001177260"/>
    </source>
</evidence>
<dbReference type="Proteomes" id="UP001177260">
    <property type="component" value="Unassembled WGS sequence"/>
</dbReference>